<evidence type="ECO:0000259" key="2">
    <source>
        <dbReference type="Pfam" id="PF11127"/>
    </source>
</evidence>
<accession>A0ABS7TF42</accession>
<proteinExistence type="predicted"/>
<keyword evidence="4" id="KW-1185">Reference proteome</keyword>
<keyword evidence="1" id="KW-1133">Transmembrane helix</keyword>
<feature type="transmembrane region" description="Helical" evidence="1">
    <location>
        <begin position="7"/>
        <end position="25"/>
    </location>
</feature>
<sequence>MSLDRAVQAFAGVMVLISVLLTQFVHPYFFWMTVFIGFNLFQSAFTGFCPAAKVMKKLGIGRGQESSCNRC</sequence>
<dbReference type="Pfam" id="PF11127">
    <property type="entry name" value="YgaP-like_TM"/>
    <property type="match status" value="1"/>
</dbReference>
<evidence type="ECO:0000313" key="4">
    <source>
        <dbReference type="Proteomes" id="UP001430290"/>
    </source>
</evidence>
<reference evidence="3" key="1">
    <citation type="submission" date="2021-09" db="EMBL/GenBank/DDBJ databases">
        <authorList>
            <person name="Wu T."/>
            <person name="Guo S.Z."/>
        </authorList>
    </citation>
    <scope>NUCLEOTIDE SEQUENCE</scope>
    <source>
        <strain evidence="3">RSS-23</strain>
    </source>
</reference>
<gene>
    <name evidence="3" type="ORF">K7B09_09100</name>
</gene>
<dbReference type="RefSeq" id="WP_223629156.1">
    <property type="nucleotide sequence ID" value="NZ_JAIQDJ010000004.1"/>
</dbReference>
<comment type="caution">
    <text evidence="3">The sequence shown here is derived from an EMBL/GenBank/DDBJ whole genome shotgun (WGS) entry which is preliminary data.</text>
</comment>
<name>A0ABS7TF42_9GAMM</name>
<keyword evidence="1" id="KW-0472">Membrane</keyword>
<evidence type="ECO:0000256" key="1">
    <source>
        <dbReference type="SAM" id="Phobius"/>
    </source>
</evidence>
<feature type="transmembrane region" description="Helical" evidence="1">
    <location>
        <begin position="31"/>
        <end position="52"/>
    </location>
</feature>
<dbReference type="InterPro" id="IPR021309">
    <property type="entry name" value="YgaP-like_TM"/>
</dbReference>
<evidence type="ECO:0000313" key="3">
    <source>
        <dbReference type="EMBL" id="MBZ4186479.1"/>
    </source>
</evidence>
<dbReference type="Proteomes" id="UP001430290">
    <property type="component" value="Unassembled WGS sequence"/>
</dbReference>
<organism evidence="3 4">
    <name type="scientific">Thermomonas beijingensis</name>
    <dbReference type="NCBI Taxonomy" id="2872701"/>
    <lineage>
        <taxon>Bacteria</taxon>
        <taxon>Pseudomonadati</taxon>
        <taxon>Pseudomonadota</taxon>
        <taxon>Gammaproteobacteria</taxon>
        <taxon>Lysobacterales</taxon>
        <taxon>Lysobacteraceae</taxon>
        <taxon>Thermomonas</taxon>
    </lineage>
</organism>
<keyword evidence="1" id="KW-0812">Transmembrane</keyword>
<feature type="domain" description="Inner membrane protein YgaP-like transmembrane" evidence="2">
    <location>
        <begin position="2"/>
        <end position="56"/>
    </location>
</feature>
<dbReference type="Gene3D" id="6.10.140.1340">
    <property type="match status" value="1"/>
</dbReference>
<dbReference type="EMBL" id="JAIQDJ010000004">
    <property type="protein sequence ID" value="MBZ4186479.1"/>
    <property type="molecule type" value="Genomic_DNA"/>
</dbReference>
<protein>
    <submittedName>
        <fullName evidence="3">DUF2892 domain-containing protein</fullName>
    </submittedName>
</protein>